<dbReference type="InterPro" id="IPR050376">
    <property type="entry name" value="Pterin-4-alpha-carb_dehyd"/>
</dbReference>
<reference evidence="6 7" key="3">
    <citation type="submission" date="2019-11" db="EMBL/GenBank/DDBJ databases">
        <title>Type strains purchased from KCTC, JCM and DSMZ.</title>
        <authorList>
            <person name="Lu H."/>
        </authorList>
    </citation>
    <scope>NUCLEOTIDE SEQUENCE [LARGE SCALE GENOMIC DNA]</scope>
    <source>
        <strain evidence="6 7">KCTC 52429</strain>
    </source>
</reference>
<reference evidence="5" key="4">
    <citation type="submission" date="2024-05" db="EMBL/GenBank/DDBJ databases">
        <authorList>
            <person name="Sun Q."/>
            <person name="Zhou Y."/>
        </authorList>
    </citation>
    <scope>NUCLEOTIDE SEQUENCE</scope>
    <source>
        <strain evidence="5">CGMCC 1.15931</strain>
    </source>
</reference>
<evidence type="ECO:0000256" key="3">
    <source>
        <dbReference type="ARBA" id="ARBA00013252"/>
    </source>
</evidence>
<evidence type="ECO:0000256" key="2">
    <source>
        <dbReference type="ARBA" id="ARBA00006472"/>
    </source>
</evidence>
<evidence type="ECO:0000313" key="5">
    <source>
        <dbReference type="EMBL" id="GGC20492.1"/>
    </source>
</evidence>
<evidence type="ECO:0000313" key="8">
    <source>
        <dbReference type="Proteomes" id="UP000622638"/>
    </source>
</evidence>
<evidence type="ECO:0000256" key="1">
    <source>
        <dbReference type="ARBA" id="ARBA00001554"/>
    </source>
</evidence>
<keyword evidence="8" id="KW-1185">Reference proteome</keyword>
<dbReference type="Proteomes" id="UP000430634">
    <property type="component" value="Unassembled WGS sequence"/>
</dbReference>
<name>A0A6I3T2J0_9BURK</name>
<evidence type="ECO:0000256" key="4">
    <source>
        <dbReference type="ARBA" id="ARBA00023239"/>
    </source>
</evidence>
<evidence type="ECO:0000313" key="7">
    <source>
        <dbReference type="Proteomes" id="UP000430634"/>
    </source>
</evidence>
<gene>
    <name evidence="5" type="primary">phhB</name>
    <name evidence="5" type="ORF">GCM10011572_47380</name>
    <name evidence="6" type="ORF">GM672_19740</name>
</gene>
<reference evidence="5" key="1">
    <citation type="journal article" date="2014" name="Int. J. Syst. Evol. Microbiol.">
        <title>Complete genome of a new Firmicutes species belonging to the dominant human colonic microbiota ('Ruminococcus bicirculans') reveals two chromosomes and a selective capacity to utilize plant glucans.</title>
        <authorList>
            <consortium name="NISC Comparative Sequencing Program"/>
            <person name="Wegmann U."/>
            <person name="Louis P."/>
            <person name="Goesmann A."/>
            <person name="Henrissat B."/>
            <person name="Duncan S.H."/>
            <person name="Flint H.J."/>
        </authorList>
    </citation>
    <scope>NUCLEOTIDE SEQUENCE</scope>
    <source>
        <strain evidence="5">CGMCC 1.15931</strain>
    </source>
</reference>
<accession>A0A6I3T2J0</accession>
<reference evidence="8" key="2">
    <citation type="journal article" date="2019" name="Int. J. Syst. Evol. Microbiol.">
        <title>The Global Catalogue of Microorganisms (GCM) 10K type strain sequencing project: providing services to taxonomists for standard genome sequencing and annotation.</title>
        <authorList>
            <consortium name="The Broad Institute Genomics Platform"/>
            <consortium name="The Broad Institute Genome Sequencing Center for Infectious Disease"/>
            <person name="Wu L."/>
            <person name="Ma J."/>
        </authorList>
    </citation>
    <scope>NUCLEOTIDE SEQUENCE [LARGE SCALE GENOMIC DNA]</scope>
    <source>
        <strain evidence="8">CGMCC 1.15931</strain>
    </source>
</reference>
<dbReference type="PANTHER" id="PTHR42805:SF1">
    <property type="entry name" value="PTERIN-4-ALPHA-CARBINOLAMINE DEHYDRATASE-RELATED"/>
    <property type="match status" value="1"/>
</dbReference>
<comment type="catalytic activity">
    <reaction evidence="1">
        <text>(4aS,6R)-4a-hydroxy-L-erythro-5,6,7,8-tetrahydrobiopterin = (6R)-L-erythro-6,7-dihydrobiopterin + H2O</text>
        <dbReference type="Rhea" id="RHEA:11920"/>
        <dbReference type="ChEBI" id="CHEBI:15377"/>
        <dbReference type="ChEBI" id="CHEBI:15642"/>
        <dbReference type="ChEBI" id="CHEBI:43120"/>
        <dbReference type="EC" id="4.2.1.96"/>
    </reaction>
</comment>
<protein>
    <recommendedName>
        <fullName evidence="3">4a-hydroxytetrahydrobiopterin dehydratase</fullName>
        <ecNumber evidence="3">4.2.1.96</ecNumber>
    </recommendedName>
</protein>
<dbReference type="RefSeq" id="WP_155472248.1">
    <property type="nucleotide sequence ID" value="NZ_BMKG01000028.1"/>
</dbReference>
<comment type="similarity">
    <text evidence="2">Belongs to the pterin-4-alpha-carbinolamine dehydratase family.</text>
</comment>
<dbReference type="EC" id="4.2.1.96" evidence="3"/>
<dbReference type="Pfam" id="PF01329">
    <property type="entry name" value="Pterin_4a"/>
    <property type="match status" value="1"/>
</dbReference>
<dbReference type="EMBL" id="WNKZ01000067">
    <property type="protein sequence ID" value="MTV54966.1"/>
    <property type="molecule type" value="Genomic_DNA"/>
</dbReference>
<dbReference type="EMBL" id="BMKG01000028">
    <property type="protein sequence ID" value="GGC20492.1"/>
    <property type="molecule type" value="Genomic_DNA"/>
</dbReference>
<dbReference type="InterPro" id="IPR036428">
    <property type="entry name" value="PCD_sf"/>
</dbReference>
<dbReference type="PANTHER" id="PTHR42805">
    <property type="entry name" value="PTERIN-4-ALPHA-CARBINOLAMINE DEHYDRATASE-RELATED"/>
    <property type="match status" value="1"/>
</dbReference>
<dbReference type="AlphaFoldDB" id="A0A6I3T2J0"/>
<keyword evidence="4" id="KW-0456">Lyase</keyword>
<dbReference type="Gene3D" id="3.30.1360.20">
    <property type="entry name" value="Transcriptional coactivator/pterin dehydratase"/>
    <property type="match status" value="1"/>
</dbReference>
<dbReference type="InterPro" id="IPR001533">
    <property type="entry name" value="Pterin_deHydtase"/>
</dbReference>
<dbReference type="GO" id="GO:0006729">
    <property type="term" value="P:tetrahydrobiopterin biosynthetic process"/>
    <property type="evidence" value="ECO:0007669"/>
    <property type="project" value="InterPro"/>
</dbReference>
<organism evidence="6 7">
    <name type="scientific">Pseudoduganella buxea</name>
    <dbReference type="NCBI Taxonomy" id="1949069"/>
    <lineage>
        <taxon>Bacteria</taxon>
        <taxon>Pseudomonadati</taxon>
        <taxon>Pseudomonadota</taxon>
        <taxon>Betaproteobacteria</taxon>
        <taxon>Burkholderiales</taxon>
        <taxon>Oxalobacteraceae</taxon>
        <taxon>Telluria group</taxon>
        <taxon>Pseudoduganella</taxon>
    </lineage>
</organism>
<sequence length="117" mass="12506">MTTPSPIGTADDLRALHCAHATTALDGVEAARLCALLDGWAIVGGRLERSFAFADYYETLAFVNALAFIAHGQDHHPELVVGYKTCVVRYDTHSARGLSMNDFICAARADALVAGRA</sequence>
<dbReference type="Proteomes" id="UP000622638">
    <property type="component" value="Unassembled WGS sequence"/>
</dbReference>
<proteinExistence type="inferred from homology"/>
<dbReference type="OrthoDB" id="9794987at2"/>
<comment type="caution">
    <text evidence="6">The sequence shown here is derived from an EMBL/GenBank/DDBJ whole genome shotgun (WGS) entry which is preliminary data.</text>
</comment>
<dbReference type="SUPFAM" id="SSF55248">
    <property type="entry name" value="PCD-like"/>
    <property type="match status" value="1"/>
</dbReference>
<evidence type="ECO:0000313" key="6">
    <source>
        <dbReference type="EMBL" id="MTV54966.1"/>
    </source>
</evidence>
<dbReference type="GO" id="GO:0008124">
    <property type="term" value="F:4-alpha-hydroxytetrahydrobiopterin dehydratase activity"/>
    <property type="evidence" value="ECO:0007669"/>
    <property type="project" value="UniProtKB-EC"/>
</dbReference>